<protein>
    <submittedName>
        <fullName evidence="1">Uncharacterized protein</fullName>
    </submittedName>
</protein>
<dbReference type="EMBL" id="CAJNJA010024030">
    <property type="protein sequence ID" value="CAE7520711.1"/>
    <property type="molecule type" value="Genomic_DNA"/>
</dbReference>
<dbReference type="Proteomes" id="UP000601435">
    <property type="component" value="Unassembled WGS sequence"/>
</dbReference>
<comment type="caution">
    <text evidence="1">The sequence shown here is derived from an EMBL/GenBank/DDBJ whole genome shotgun (WGS) entry which is preliminary data.</text>
</comment>
<evidence type="ECO:0000313" key="2">
    <source>
        <dbReference type="Proteomes" id="UP000601435"/>
    </source>
</evidence>
<proteinExistence type="predicted"/>
<gene>
    <name evidence="1" type="ORF">SNEC2469_LOCUS14891</name>
</gene>
<keyword evidence="2" id="KW-1185">Reference proteome</keyword>
<reference evidence="1" key="1">
    <citation type="submission" date="2021-02" db="EMBL/GenBank/DDBJ databases">
        <authorList>
            <person name="Dougan E. K."/>
            <person name="Rhodes N."/>
            <person name="Thang M."/>
            <person name="Chan C."/>
        </authorList>
    </citation>
    <scope>NUCLEOTIDE SEQUENCE</scope>
</reference>
<evidence type="ECO:0000313" key="1">
    <source>
        <dbReference type="EMBL" id="CAE7520711.1"/>
    </source>
</evidence>
<accession>A0A812TGZ0</accession>
<dbReference type="OrthoDB" id="10362750at2759"/>
<name>A0A812TGZ0_9DINO</name>
<sequence length="99" mass="10997">MMVFLRPGADRLCGSSGSGPSFKRNGFTPSCPSQGNGFRPSWLSDHQKELYVPSWPTNQAEGMRRLARPRIAGQIPCIIEFLASLSKSQFRLQKEIVGK</sequence>
<organism evidence="1 2">
    <name type="scientific">Symbiodinium necroappetens</name>
    <dbReference type="NCBI Taxonomy" id="1628268"/>
    <lineage>
        <taxon>Eukaryota</taxon>
        <taxon>Sar</taxon>
        <taxon>Alveolata</taxon>
        <taxon>Dinophyceae</taxon>
        <taxon>Suessiales</taxon>
        <taxon>Symbiodiniaceae</taxon>
        <taxon>Symbiodinium</taxon>
    </lineage>
</organism>
<dbReference type="AlphaFoldDB" id="A0A812TGZ0"/>